<dbReference type="InterPro" id="IPR020094">
    <property type="entry name" value="TruA/RsuA/RluB/E/F_N"/>
</dbReference>
<feature type="compositionally biased region" description="Low complexity" evidence="4">
    <location>
        <begin position="11"/>
        <end position="37"/>
    </location>
</feature>
<sequence length="541" mass="59297">MKRSLEQDADPAANTAAPELPTAAAAVPASPLHAAKAQRTGEPLSLPTDPAPEPAPAEPRHISTFPLGRINPLENLRLEAIYVAAQRRSADARKEMAKIPKGARGADKDPAKRWGAATSRPDAAGASADAADKARRPKKKVALLMSYCGTGYQGMQINPDVPSIELDVHKALAMSGAVSPDNAMDPAKTSFMRCARTDKGVHAAGQLVSVKLIVEDVDIIERINAFLPAQIRVWGYARVPKHFHAKNNCDARIYEYLMPTYVLAKADPKFYPLSAVAVAAGVTPETTGRVFSEPISIPESTPEELAERRKYTISPEELAAVRAILGQFVGTHNFFNYTQSKKPTDKGMQRYITSFTCSDPFVREGIEWVSIKVKGQSFMLHQIRKMIGLTIMMLRTNTPPSLVPKTFADVRLNIPKAPALGLLLERPLFESYNTLSVSKGTEREKIDFDLYSDKIQEFKEQWIYKAQIADEIKDGHFAEWIRVVDANADDYGWYLVADGTISDAHKPVHVHTGPSGRGQLAGSASNRLVDGDDEEEVGEDD</sequence>
<comment type="caution">
    <text evidence="6">The sequence shown here is derived from an EMBL/GenBank/DDBJ whole genome shotgun (WGS) entry which is preliminary data.</text>
</comment>
<dbReference type="SUPFAM" id="SSF55120">
    <property type="entry name" value="Pseudouridine synthase"/>
    <property type="match status" value="1"/>
</dbReference>
<dbReference type="InterPro" id="IPR020103">
    <property type="entry name" value="PsdUridine_synth_cat_dom_sf"/>
</dbReference>
<dbReference type="PANTHER" id="PTHR11142:SF4">
    <property type="entry name" value="PSEUDOURIDYLATE SYNTHASE 1 HOMOLOG"/>
    <property type="match status" value="1"/>
</dbReference>
<protein>
    <submittedName>
        <fullName evidence="6">tRNA pseudouridine synthase 1</fullName>
    </submittedName>
</protein>
<feature type="compositionally biased region" description="Basic and acidic residues" evidence="4">
    <location>
        <begin position="89"/>
        <end position="112"/>
    </location>
</feature>
<keyword evidence="2" id="KW-0819">tRNA processing</keyword>
<accession>A0ABR4N0X9</accession>
<feature type="compositionally biased region" description="Acidic residues" evidence="4">
    <location>
        <begin position="531"/>
        <end position="541"/>
    </location>
</feature>
<keyword evidence="7" id="KW-1185">Reference proteome</keyword>
<dbReference type="PANTHER" id="PTHR11142">
    <property type="entry name" value="PSEUDOURIDYLATE SYNTHASE"/>
    <property type="match status" value="1"/>
</dbReference>
<feature type="compositionally biased region" description="Low complexity" evidence="4">
    <location>
        <begin position="119"/>
        <end position="129"/>
    </location>
</feature>
<evidence type="ECO:0000256" key="4">
    <source>
        <dbReference type="SAM" id="MobiDB-lite"/>
    </source>
</evidence>
<dbReference type="CDD" id="cd02568">
    <property type="entry name" value="PseudoU_synth_PUS1_PUS2"/>
    <property type="match status" value="1"/>
</dbReference>
<organism evidence="6 7">
    <name type="scientific">Polyrhizophydium stewartii</name>
    <dbReference type="NCBI Taxonomy" id="2732419"/>
    <lineage>
        <taxon>Eukaryota</taxon>
        <taxon>Fungi</taxon>
        <taxon>Fungi incertae sedis</taxon>
        <taxon>Chytridiomycota</taxon>
        <taxon>Chytridiomycota incertae sedis</taxon>
        <taxon>Chytridiomycetes</taxon>
        <taxon>Rhizophydiales</taxon>
        <taxon>Rhizophydiales incertae sedis</taxon>
        <taxon>Polyrhizophydium</taxon>
    </lineage>
</organism>
<dbReference type="InterPro" id="IPR020095">
    <property type="entry name" value="PsdUridine_synth_TruA_C"/>
</dbReference>
<proteinExistence type="inferred from homology"/>
<dbReference type="Gene3D" id="3.30.70.580">
    <property type="entry name" value="Pseudouridine synthase I, catalytic domain, N-terminal subdomain"/>
    <property type="match status" value="1"/>
</dbReference>
<dbReference type="InterPro" id="IPR020097">
    <property type="entry name" value="PsdUridine_synth_TruA_a/b_dom"/>
</dbReference>
<comment type="similarity">
    <text evidence="1">Belongs to the tRNA pseudouridine synthase TruA family.</text>
</comment>
<reference evidence="6 7" key="1">
    <citation type="submission" date="2023-09" db="EMBL/GenBank/DDBJ databases">
        <title>Pangenome analysis of Batrachochytrium dendrobatidis and related Chytrids.</title>
        <authorList>
            <person name="Yacoub M.N."/>
            <person name="Stajich J.E."/>
            <person name="James T.Y."/>
        </authorList>
    </citation>
    <scope>NUCLEOTIDE SEQUENCE [LARGE SCALE GENOMIC DNA]</scope>
    <source>
        <strain evidence="6 7">JEL0888</strain>
    </source>
</reference>
<dbReference type="Gene3D" id="3.30.70.660">
    <property type="entry name" value="Pseudouridine synthase I, catalytic domain, C-terminal subdomain"/>
    <property type="match status" value="1"/>
</dbReference>
<dbReference type="InterPro" id="IPR041708">
    <property type="entry name" value="PUS1/PUS2-like"/>
</dbReference>
<dbReference type="NCBIfam" id="TIGR00071">
    <property type="entry name" value="hisT_truA"/>
    <property type="match status" value="1"/>
</dbReference>
<dbReference type="Pfam" id="PF01416">
    <property type="entry name" value="PseudoU_synth_1"/>
    <property type="match status" value="1"/>
</dbReference>
<evidence type="ECO:0000256" key="3">
    <source>
        <dbReference type="ARBA" id="ARBA00023235"/>
    </source>
</evidence>
<evidence type="ECO:0000256" key="2">
    <source>
        <dbReference type="ARBA" id="ARBA00022694"/>
    </source>
</evidence>
<dbReference type="Proteomes" id="UP001527925">
    <property type="component" value="Unassembled WGS sequence"/>
</dbReference>
<feature type="domain" description="Pseudouridine synthase I TruA alpha/beta" evidence="5">
    <location>
        <begin position="327"/>
        <end position="428"/>
    </location>
</feature>
<gene>
    <name evidence="6" type="primary">PUS1_2</name>
    <name evidence="6" type="ORF">HK105_207311</name>
</gene>
<evidence type="ECO:0000313" key="6">
    <source>
        <dbReference type="EMBL" id="KAL2913192.1"/>
    </source>
</evidence>
<evidence type="ECO:0000259" key="5">
    <source>
        <dbReference type="Pfam" id="PF01416"/>
    </source>
</evidence>
<dbReference type="EMBL" id="JADGIZ020000050">
    <property type="protein sequence ID" value="KAL2913192.1"/>
    <property type="molecule type" value="Genomic_DNA"/>
</dbReference>
<keyword evidence="3" id="KW-0413">Isomerase</keyword>
<evidence type="ECO:0000256" key="1">
    <source>
        <dbReference type="ARBA" id="ARBA00009375"/>
    </source>
</evidence>
<name>A0ABR4N0X9_9FUNG</name>
<evidence type="ECO:0000313" key="7">
    <source>
        <dbReference type="Proteomes" id="UP001527925"/>
    </source>
</evidence>
<dbReference type="InterPro" id="IPR001406">
    <property type="entry name" value="PsdUridine_synth_TruA"/>
</dbReference>
<feature type="region of interest" description="Disordered" evidence="4">
    <location>
        <begin position="89"/>
        <end position="133"/>
    </location>
</feature>
<feature type="region of interest" description="Disordered" evidence="4">
    <location>
        <begin position="510"/>
        <end position="541"/>
    </location>
</feature>
<feature type="region of interest" description="Disordered" evidence="4">
    <location>
        <begin position="1"/>
        <end position="66"/>
    </location>
</feature>